<dbReference type="AlphaFoldDB" id="A0A8X7TAM5"/>
<feature type="transmembrane region" description="Helical" evidence="7">
    <location>
        <begin position="552"/>
        <end position="572"/>
    </location>
</feature>
<feature type="transmembrane region" description="Helical" evidence="7">
    <location>
        <begin position="242"/>
        <end position="262"/>
    </location>
</feature>
<feature type="transmembrane region" description="Helical" evidence="7">
    <location>
        <begin position="176"/>
        <end position="200"/>
    </location>
</feature>
<feature type="domain" description="Major facilitator superfamily (MFS) profile" evidence="8">
    <location>
        <begin position="146"/>
        <end position="587"/>
    </location>
</feature>
<sequence>MSSNQHSSGKETKTHYDQDKHDKDHSSSSSLSFAKEVSEDPKPIAGKDIELGPLHDYNDIVSHHSQGDRLSRIESSPVLSRQLTRKMMNMPELAEAAYDEDVALAWGDKRAFPPPLPNKDAYCVTFTGPNDPYNPRNYSTSKKFLYCFTAGYSALYVSLGSAYFSQGNEEVMNKFHVGQTVAALATSLYVFGFALGPIIYGPLSELYGRKPIMVVSSFGYTVFLFAVATAKDLQTIMLCRFFAGFIGSGPFPLAPAIMVDLLDDRPRSVAVNVFVGTIFVGPMLAPILGGFTTKNSALGWRWNSYFSALVGCLALILNVFCLKETHHPLILAKRAEYLRRKTGNWGIFAPQEELRLSLKEIARNNLLRPLQLLFLEPIVFLVSLYNAFMYAMLYSFLTVIPLIFGGRYGWSQGVAELPYISMMLGVAFAGLCIILYEKNYNHKLDTTGKKWTPESRLPPIMVGGFVFVIGIFWLGWTGDYPNHVHWIVPVIGEFFVGVGLILIFLPTLNYLIDCYVHVPASILAANTFMRASFGAAFPLFDTQMFTNLTIKWAATLVGCLAALMIPVPFLFYRYGAYVRSKSKFALK</sequence>
<feature type="transmembrane region" description="Helical" evidence="7">
    <location>
        <begin position="373"/>
        <end position="397"/>
    </location>
</feature>
<evidence type="ECO:0000313" key="9">
    <source>
        <dbReference type="EMBL" id="KAF6051271.1"/>
    </source>
</evidence>
<evidence type="ECO:0000256" key="2">
    <source>
        <dbReference type="ARBA" id="ARBA00022448"/>
    </source>
</evidence>
<dbReference type="FunFam" id="1.20.1250.20:FF:000011">
    <property type="entry name" value="MFS multidrug transporter, putative"/>
    <property type="match status" value="1"/>
</dbReference>
<evidence type="ECO:0000256" key="5">
    <source>
        <dbReference type="ARBA" id="ARBA00023136"/>
    </source>
</evidence>
<comment type="subcellular location">
    <subcellularLocation>
        <location evidence="1">Membrane</location>
        <topology evidence="1">Multi-pass membrane protein</topology>
    </subcellularLocation>
</comment>
<feature type="compositionally biased region" description="Basic and acidic residues" evidence="6">
    <location>
        <begin position="8"/>
        <end position="26"/>
    </location>
</feature>
<feature type="transmembrane region" description="Helical" evidence="7">
    <location>
        <begin position="212"/>
        <end position="230"/>
    </location>
</feature>
<dbReference type="EMBL" id="JABWAB010000005">
    <property type="protein sequence ID" value="KAF6051271.1"/>
    <property type="molecule type" value="Genomic_DNA"/>
</dbReference>
<dbReference type="GO" id="GO:0005886">
    <property type="term" value="C:plasma membrane"/>
    <property type="evidence" value="ECO:0007669"/>
    <property type="project" value="TreeGrafter"/>
</dbReference>
<gene>
    <name evidence="9" type="ORF">FOB60_003939</name>
</gene>
<dbReference type="Proteomes" id="UP000590412">
    <property type="component" value="Unassembled WGS sequence"/>
</dbReference>
<evidence type="ECO:0000256" key="1">
    <source>
        <dbReference type="ARBA" id="ARBA00004141"/>
    </source>
</evidence>
<evidence type="ECO:0000256" key="7">
    <source>
        <dbReference type="SAM" id="Phobius"/>
    </source>
</evidence>
<feature type="transmembrane region" description="Helical" evidence="7">
    <location>
        <begin position="144"/>
        <end position="164"/>
    </location>
</feature>
<keyword evidence="5 7" id="KW-0472">Membrane</keyword>
<dbReference type="SUPFAM" id="SSF103473">
    <property type="entry name" value="MFS general substrate transporter"/>
    <property type="match status" value="1"/>
</dbReference>
<feature type="transmembrane region" description="Helical" evidence="7">
    <location>
        <begin position="486"/>
        <end position="508"/>
    </location>
</feature>
<feature type="region of interest" description="Disordered" evidence="6">
    <location>
        <begin position="1"/>
        <end position="51"/>
    </location>
</feature>
<evidence type="ECO:0000313" key="10">
    <source>
        <dbReference type="Proteomes" id="UP000590412"/>
    </source>
</evidence>
<feature type="compositionally biased region" description="Basic and acidic residues" evidence="6">
    <location>
        <begin position="36"/>
        <end position="50"/>
    </location>
</feature>
<dbReference type="CDD" id="cd17323">
    <property type="entry name" value="MFS_Tpo1_MDR_like"/>
    <property type="match status" value="1"/>
</dbReference>
<feature type="transmembrane region" description="Helical" evidence="7">
    <location>
        <begin position="269"/>
        <end position="292"/>
    </location>
</feature>
<accession>A0A8X7TAM5</accession>
<feature type="transmembrane region" description="Helical" evidence="7">
    <location>
        <begin position="304"/>
        <end position="322"/>
    </location>
</feature>
<proteinExistence type="predicted"/>
<dbReference type="InterPro" id="IPR036259">
    <property type="entry name" value="MFS_trans_sf"/>
</dbReference>
<evidence type="ECO:0000256" key="4">
    <source>
        <dbReference type="ARBA" id="ARBA00022989"/>
    </source>
</evidence>
<feature type="transmembrane region" description="Helical" evidence="7">
    <location>
        <begin position="457"/>
        <end position="474"/>
    </location>
</feature>
<evidence type="ECO:0000256" key="3">
    <source>
        <dbReference type="ARBA" id="ARBA00022692"/>
    </source>
</evidence>
<dbReference type="PANTHER" id="PTHR23502">
    <property type="entry name" value="MAJOR FACILITATOR SUPERFAMILY"/>
    <property type="match status" value="1"/>
</dbReference>
<feature type="transmembrane region" description="Helical" evidence="7">
    <location>
        <begin position="417"/>
        <end position="436"/>
    </location>
</feature>
<dbReference type="OrthoDB" id="9986881at2759"/>
<dbReference type="PANTHER" id="PTHR23502:SF31">
    <property type="entry name" value="POLYAMINE TRANSPORTER 1"/>
    <property type="match status" value="1"/>
</dbReference>
<name>A0A8X7TAM5_CANPA</name>
<keyword evidence="3 7" id="KW-0812">Transmembrane</keyword>
<evidence type="ECO:0000256" key="6">
    <source>
        <dbReference type="SAM" id="MobiDB-lite"/>
    </source>
</evidence>
<keyword evidence="2" id="KW-0813">Transport</keyword>
<organism evidence="9 10">
    <name type="scientific">Candida parapsilosis</name>
    <name type="common">Yeast</name>
    <dbReference type="NCBI Taxonomy" id="5480"/>
    <lineage>
        <taxon>Eukaryota</taxon>
        <taxon>Fungi</taxon>
        <taxon>Dikarya</taxon>
        <taxon>Ascomycota</taxon>
        <taxon>Saccharomycotina</taxon>
        <taxon>Pichiomycetes</taxon>
        <taxon>Debaryomycetaceae</taxon>
        <taxon>Candida/Lodderomyces clade</taxon>
        <taxon>Candida</taxon>
    </lineage>
</organism>
<dbReference type="GO" id="GO:0022857">
    <property type="term" value="F:transmembrane transporter activity"/>
    <property type="evidence" value="ECO:0007669"/>
    <property type="project" value="InterPro"/>
</dbReference>
<dbReference type="PROSITE" id="PS50850">
    <property type="entry name" value="MFS"/>
    <property type="match status" value="1"/>
</dbReference>
<dbReference type="InterPro" id="IPR020846">
    <property type="entry name" value="MFS_dom"/>
</dbReference>
<dbReference type="Pfam" id="PF07690">
    <property type="entry name" value="MFS_1"/>
    <property type="match status" value="1"/>
</dbReference>
<evidence type="ECO:0000259" key="8">
    <source>
        <dbReference type="PROSITE" id="PS50850"/>
    </source>
</evidence>
<protein>
    <submittedName>
        <fullName evidence="9">Major Facilitator Superfamily protein</fullName>
    </submittedName>
</protein>
<feature type="transmembrane region" description="Helical" evidence="7">
    <location>
        <begin position="520"/>
        <end position="540"/>
    </location>
</feature>
<comment type="caution">
    <text evidence="9">The sequence shown here is derived from an EMBL/GenBank/DDBJ whole genome shotgun (WGS) entry which is preliminary data.</text>
</comment>
<dbReference type="InterPro" id="IPR011701">
    <property type="entry name" value="MFS"/>
</dbReference>
<dbReference type="Gene3D" id="1.20.1250.20">
    <property type="entry name" value="MFS general substrate transporter like domains"/>
    <property type="match status" value="1"/>
</dbReference>
<reference evidence="9" key="1">
    <citation type="submission" date="2020-03" db="EMBL/GenBank/DDBJ databases">
        <title>FDA dAtabase for Regulatory Grade micrObial Sequences (FDA-ARGOS): Supporting development and validation of Infectious Disease Dx tests.</title>
        <authorList>
            <person name="Campos J."/>
            <person name="Goldberg B."/>
            <person name="Tallon L."/>
            <person name="Sadzewicz L."/>
            <person name="Vavikolanu K."/>
            <person name="Mehta A."/>
            <person name="Aluvathingal J."/>
            <person name="Nadendla S."/>
            <person name="Nandy P."/>
            <person name="Geyer C."/>
            <person name="Yan Y."/>
            <person name="Sichtig H."/>
        </authorList>
    </citation>
    <scope>NUCLEOTIDE SEQUENCE [LARGE SCALE GENOMIC DNA]</scope>
    <source>
        <strain evidence="9">FDAARGOS_652</strain>
    </source>
</reference>
<keyword evidence="4 7" id="KW-1133">Transmembrane helix</keyword>